<accession>A0AA41Q562</accession>
<name>A0AA41Q562_9ACTN</name>
<dbReference type="EMBL" id="JAKFHA010000026">
    <property type="protein sequence ID" value="MCF2531784.1"/>
    <property type="molecule type" value="Genomic_DNA"/>
</dbReference>
<keyword evidence="2" id="KW-1185">Reference proteome</keyword>
<protein>
    <recommendedName>
        <fullName evidence="3">DUF1877 family protein</fullName>
    </recommendedName>
</protein>
<reference evidence="1" key="1">
    <citation type="submission" date="2022-01" db="EMBL/GenBank/DDBJ databases">
        <title>Genome-Based Taxonomic Classification of the Phylum Actinobacteria.</title>
        <authorList>
            <person name="Gao Y."/>
        </authorList>
    </citation>
    <scope>NUCLEOTIDE SEQUENCE</scope>
    <source>
        <strain evidence="1">KLBMP 8922</strain>
    </source>
</reference>
<evidence type="ECO:0008006" key="3">
    <source>
        <dbReference type="Google" id="ProtNLM"/>
    </source>
</evidence>
<gene>
    <name evidence="1" type="ORF">LZ495_31835</name>
</gene>
<proteinExistence type="predicted"/>
<dbReference type="AlphaFoldDB" id="A0AA41Q562"/>
<dbReference type="Proteomes" id="UP001165378">
    <property type="component" value="Unassembled WGS sequence"/>
</dbReference>
<evidence type="ECO:0000313" key="1">
    <source>
        <dbReference type="EMBL" id="MCF2531784.1"/>
    </source>
</evidence>
<sequence>MGVLFGYYAAADDHDASRAIVREDDEPTGTGYDELVVKGIDPVVALMPAEVLITGRSAAEVTTDARHGCLIAMVGDGEVVTVSLTDVFRDRLADFDRELLEDVARGWAASGDFFETPDAEDIEDMGDFLCSLAELATRAVTQGQRLYCWVCP</sequence>
<comment type="caution">
    <text evidence="1">The sequence shown here is derived from an EMBL/GenBank/DDBJ whole genome shotgun (WGS) entry which is preliminary data.</text>
</comment>
<evidence type="ECO:0000313" key="2">
    <source>
        <dbReference type="Proteomes" id="UP001165378"/>
    </source>
</evidence>
<organism evidence="1 2">
    <name type="scientific">Yinghuangia soli</name>
    <dbReference type="NCBI Taxonomy" id="2908204"/>
    <lineage>
        <taxon>Bacteria</taxon>
        <taxon>Bacillati</taxon>
        <taxon>Actinomycetota</taxon>
        <taxon>Actinomycetes</taxon>
        <taxon>Kitasatosporales</taxon>
        <taxon>Streptomycetaceae</taxon>
        <taxon>Yinghuangia</taxon>
    </lineage>
</organism>
<dbReference type="RefSeq" id="WP_235056430.1">
    <property type="nucleotide sequence ID" value="NZ_JAKFHA010000026.1"/>
</dbReference>